<evidence type="ECO:0000313" key="19">
    <source>
        <dbReference type="EMBL" id="MCJ8500879.1"/>
    </source>
</evidence>
<reference evidence="19" key="1">
    <citation type="submission" date="2022-04" db="EMBL/GenBank/DDBJ databases">
        <title>Desulfatitalea alkaliphila sp. nov., a novel anaerobic sulfate-reducing bacterium isolated from terrestrial mud volcano, Taman Peninsula, Russia.</title>
        <authorList>
            <person name="Khomyakova M.A."/>
            <person name="Merkel A.Y."/>
            <person name="Slobodkin A.I."/>
        </authorList>
    </citation>
    <scope>NUCLEOTIDE SEQUENCE</scope>
    <source>
        <strain evidence="19">M08but</strain>
    </source>
</reference>
<dbReference type="AlphaFoldDB" id="A0AA41UJ83"/>
<dbReference type="PIRSF" id="PIRSF016599">
    <property type="entry name" value="Xaa-His_dipept"/>
    <property type="match status" value="1"/>
</dbReference>
<dbReference type="FunFam" id="3.40.630.10:FF:000015">
    <property type="entry name" value="Aminoacyl-histidine dipeptidase PepD"/>
    <property type="match status" value="1"/>
</dbReference>
<dbReference type="CDD" id="cd03890">
    <property type="entry name" value="M20_pepD"/>
    <property type="match status" value="1"/>
</dbReference>
<evidence type="ECO:0000259" key="18">
    <source>
        <dbReference type="Pfam" id="PF07687"/>
    </source>
</evidence>
<gene>
    <name evidence="19" type="ORF">MRX98_09880</name>
</gene>
<keyword evidence="7" id="KW-0482">Metalloprotease</keyword>
<evidence type="ECO:0000256" key="6">
    <source>
        <dbReference type="ARBA" id="ARBA00022833"/>
    </source>
</evidence>
<proteinExistence type="inferred from homology"/>
<accession>A0AA41UJ83</accession>
<keyword evidence="8" id="KW-0170">Cobalt</keyword>
<dbReference type="NCBIfam" id="TIGR01893">
    <property type="entry name" value="aa-his-dipept"/>
    <property type="match status" value="1"/>
</dbReference>
<evidence type="ECO:0000256" key="2">
    <source>
        <dbReference type="ARBA" id="ARBA00001947"/>
    </source>
</evidence>
<comment type="similarity">
    <text evidence="12">Belongs to the peptidase M20C family.</text>
</comment>
<evidence type="ECO:0000313" key="20">
    <source>
        <dbReference type="Proteomes" id="UP001165427"/>
    </source>
</evidence>
<evidence type="ECO:0000256" key="3">
    <source>
        <dbReference type="ARBA" id="ARBA00022670"/>
    </source>
</evidence>
<dbReference type="Pfam" id="PF01546">
    <property type="entry name" value="Peptidase_M20"/>
    <property type="match status" value="1"/>
</dbReference>
<evidence type="ECO:0000256" key="4">
    <source>
        <dbReference type="ARBA" id="ARBA00022723"/>
    </source>
</evidence>
<comment type="catalytic activity">
    <reaction evidence="9">
        <text>Hydrolysis of dipeptides, preferentially hydrophobic dipeptides including prolyl amino acids.</text>
        <dbReference type="EC" id="3.4.13.18"/>
    </reaction>
</comment>
<evidence type="ECO:0000256" key="16">
    <source>
        <dbReference type="ARBA" id="ARBA00077688"/>
    </source>
</evidence>
<dbReference type="EC" id="3.4.13.18" evidence="10"/>
<dbReference type="InterPro" id="IPR011650">
    <property type="entry name" value="Peptidase_M20_dimer"/>
</dbReference>
<comment type="caution">
    <text evidence="19">The sequence shown here is derived from an EMBL/GenBank/DDBJ whole genome shotgun (WGS) entry which is preliminary data.</text>
</comment>
<evidence type="ECO:0000256" key="9">
    <source>
        <dbReference type="ARBA" id="ARBA00036421"/>
    </source>
</evidence>
<keyword evidence="20" id="KW-1185">Reference proteome</keyword>
<evidence type="ECO:0000256" key="15">
    <source>
        <dbReference type="ARBA" id="ARBA00076004"/>
    </source>
</evidence>
<comment type="cofactor">
    <cofactor evidence="1">
        <name>Co(2+)</name>
        <dbReference type="ChEBI" id="CHEBI:48828"/>
    </cofactor>
</comment>
<evidence type="ECO:0000256" key="13">
    <source>
        <dbReference type="ARBA" id="ARBA00071271"/>
    </source>
</evidence>
<organism evidence="19 20">
    <name type="scientific">Desulfatitalea alkaliphila</name>
    <dbReference type="NCBI Taxonomy" id="2929485"/>
    <lineage>
        <taxon>Bacteria</taxon>
        <taxon>Pseudomonadati</taxon>
        <taxon>Thermodesulfobacteriota</taxon>
        <taxon>Desulfobacteria</taxon>
        <taxon>Desulfobacterales</taxon>
        <taxon>Desulfosarcinaceae</taxon>
        <taxon>Desulfatitalea</taxon>
    </lineage>
</organism>
<comment type="cofactor">
    <cofactor evidence="2">
        <name>Zn(2+)</name>
        <dbReference type="ChEBI" id="CHEBI:29105"/>
    </cofactor>
</comment>
<evidence type="ECO:0000256" key="12">
    <source>
        <dbReference type="ARBA" id="ARBA00061423"/>
    </source>
</evidence>
<dbReference type="GO" id="GO:0006508">
    <property type="term" value="P:proteolysis"/>
    <property type="evidence" value="ECO:0007669"/>
    <property type="project" value="UniProtKB-KW"/>
</dbReference>
<dbReference type="InterPro" id="IPR002933">
    <property type="entry name" value="Peptidase_M20"/>
</dbReference>
<dbReference type="Pfam" id="PF07687">
    <property type="entry name" value="M20_dimer"/>
    <property type="match status" value="1"/>
</dbReference>
<evidence type="ECO:0000256" key="11">
    <source>
        <dbReference type="ARBA" id="ARBA00044252"/>
    </source>
</evidence>
<evidence type="ECO:0000256" key="5">
    <source>
        <dbReference type="ARBA" id="ARBA00022801"/>
    </source>
</evidence>
<dbReference type="FunFam" id="3.40.630.10:FF:000018">
    <property type="entry name" value="Aminoacyl-histidine dipeptidase PepD"/>
    <property type="match status" value="1"/>
</dbReference>
<keyword evidence="3" id="KW-0645">Protease</keyword>
<feature type="domain" description="Peptidase M20 dimerisation" evidence="18">
    <location>
        <begin position="209"/>
        <end position="289"/>
    </location>
</feature>
<dbReference type="EMBL" id="JALJRB010000009">
    <property type="protein sequence ID" value="MCJ8500879.1"/>
    <property type="molecule type" value="Genomic_DNA"/>
</dbReference>
<evidence type="ECO:0000256" key="1">
    <source>
        <dbReference type="ARBA" id="ARBA00001941"/>
    </source>
</evidence>
<keyword evidence="6" id="KW-0862">Zinc</keyword>
<evidence type="ECO:0000256" key="8">
    <source>
        <dbReference type="ARBA" id="ARBA00023285"/>
    </source>
</evidence>
<keyword evidence="4" id="KW-0479">Metal-binding</keyword>
<dbReference type="GO" id="GO:0070573">
    <property type="term" value="F:metallodipeptidase activity"/>
    <property type="evidence" value="ECO:0007669"/>
    <property type="project" value="TreeGrafter"/>
</dbReference>
<dbReference type="InterPro" id="IPR001160">
    <property type="entry name" value="Peptidase_M20C"/>
</dbReference>
<evidence type="ECO:0000256" key="10">
    <source>
        <dbReference type="ARBA" id="ARBA00038976"/>
    </source>
</evidence>
<dbReference type="GO" id="GO:0046872">
    <property type="term" value="F:metal ion binding"/>
    <property type="evidence" value="ECO:0007669"/>
    <property type="project" value="UniProtKB-KW"/>
</dbReference>
<dbReference type="GO" id="GO:0005829">
    <property type="term" value="C:cytosol"/>
    <property type="evidence" value="ECO:0007669"/>
    <property type="project" value="TreeGrafter"/>
</dbReference>
<evidence type="ECO:0000256" key="17">
    <source>
        <dbReference type="ARBA" id="ARBA00078074"/>
    </source>
</evidence>
<dbReference type="Proteomes" id="UP001165427">
    <property type="component" value="Unassembled WGS sequence"/>
</dbReference>
<dbReference type="Gene3D" id="3.40.630.10">
    <property type="entry name" value="Zn peptidases"/>
    <property type="match status" value="2"/>
</dbReference>
<protein>
    <recommendedName>
        <fullName evidence="13">Cytosol non-specific dipeptidase</fullName>
        <ecNumber evidence="10">3.4.13.18</ecNumber>
    </recommendedName>
    <alternativeName>
        <fullName evidence="16">Aminoacyl-histidine dipeptidase</fullName>
    </alternativeName>
    <alternativeName>
        <fullName evidence="15">Beta-alanyl-histidine dipeptidase</fullName>
    </alternativeName>
    <alternativeName>
        <fullName evidence="14">Carnosinase</fullName>
    </alternativeName>
    <alternativeName>
        <fullName evidence="11">Peptidase D</fullName>
    </alternativeName>
    <alternativeName>
        <fullName evidence="17">Xaa-His dipeptidase</fullName>
    </alternativeName>
</protein>
<dbReference type="SUPFAM" id="SSF53187">
    <property type="entry name" value="Zn-dependent exopeptidases"/>
    <property type="match status" value="1"/>
</dbReference>
<sequence>MDQNAAALNKILDYFEQINAIPRCSKNEARLGRWLADWATARGFAIDEDAAGNLVVRVPASSGMAERPTVILQGHMDMVCEKTPDSPHDFTRDPIRSHREGDWLTADRTSLGADNGIALAYALALAEDPAVDHPPLELLFTVDEETGLNGVKELPPELISGRILINLDSEDEGVFTIGCAGGMDTTLTMALVREPFPEGWVPYEVLVGGLRGGHSGIDIDKQRGNANKVLARTLAHLGSRIAPAIATLSGGTRHNAIPRDATAVIACPAEAVQTLMAATAEAQAIMRAEWQGVDEGLSIQVRPLTTAPHTVWVADIAGRIINLLLALPDGVATMSTTLEGLVETSSNLATVVVEGDNLCILISQRSAVASRLAALTGKVHAIAALAGATVSDSNKYPPWQPDMAADLLNTARTVYAELFGAQPVLQVIHAGLECAIIGERSPGMQMISFGPDIENPHSPTERMHIPSVEKVWRFLVALLARIGQK</sequence>
<evidence type="ECO:0000256" key="14">
    <source>
        <dbReference type="ARBA" id="ARBA00075285"/>
    </source>
</evidence>
<dbReference type="PANTHER" id="PTHR43501">
    <property type="entry name" value="CYTOSOL NON-SPECIFIC DIPEPTIDASE"/>
    <property type="match status" value="1"/>
</dbReference>
<dbReference type="PRINTS" id="PR00934">
    <property type="entry name" value="XHISDIPTASE"/>
</dbReference>
<keyword evidence="5" id="KW-0378">Hydrolase</keyword>
<dbReference type="PANTHER" id="PTHR43501:SF1">
    <property type="entry name" value="CYTOSOL NON-SPECIFIC DIPEPTIDASE"/>
    <property type="match status" value="1"/>
</dbReference>
<dbReference type="RefSeq" id="WP_246906593.1">
    <property type="nucleotide sequence ID" value="NZ_JALJRB010000009.1"/>
</dbReference>
<evidence type="ECO:0000256" key="7">
    <source>
        <dbReference type="ARBA" id="ARBA00023049"/>
    </source>
</evidence>
<name>A0AA41UJ83_9BACT</name>